<organism evidence="1 2">
    <name type="scientific">Candidatus Woesebacteria bacterium RBG_13_36_22</name>
    <dbReference type="NCBI Taxonomy" id="1802478"/>
    <lineage>
        <taxon>Bacteria</taxon>
        <taxon>Candidatus Woeseibacteriota</taxon>
    </lineage>
</organism>
<dbReference type="Proteomes" id="UP000176939">
    <property type="component" value="Unassembled WGS sequence"/>
</dbReference>
<evidence type="ECO:0000313" key="2">
    <source>
        <dbReference type="Proteomes" id="UP000176939"/>
    </source>
</evidence>
<name>A0A1F7X5T6_9BACT</name>
<dbReference type="AlphaFoldDB" id="A0A1F7X5T6"/>
<reference evidence="1 2" key="1">
    <citation type="journal article" date="2016" name="Nat. Commun.">
        <title>Thousands of microbial genomes shed light on interconnected biogeochemical processes in an aquifer system.</title>
        <authorList>
            <person name="Anantharaman K."/>
            <person name="Brown C.T."/>
            <person name="Hug L.A."/>
            <person name="Sharon I."/>
            <person name="Castelle C.J."/>
            <person name="Probst A.J."/>
            <person name="Thomas B.C."/>
            <person name="Singh A."/>
            <person name="Wilkins M.J."/>
            <person name="Karaoz U."/>
            <person name="Brodie E.L."/>
            <person name="Williams K.H."/>
            <person name="Hubbard S.S."/>
            <person name="Banfield J.F."/>
        </authorList>
    </citation>
    <scope>NUCLEOTIDE SEQUENCE [LARGE SCALE GENOMIC DNA]</scope>
</reference>
<dbReference type="EMBL" id="MGFQ01000010">
    <property type="protein sequence ID" value="OGM10450.1"/>
    <property type="molecule type" value="Genomic_DNA"/>
</dbReference>
<gene>
    <name evidence="1" type="ORF">A2Z67_04030</name>
</gene>
<protein>
    <submittedName>
        <fullName evidence="1">Uncharacterized protein</fullName>
    </submittedName>
</protein>
<proteinExistence type="predicted"/>
<accession>A0A1F7X5T6</accession>
<comment type="caution">
    <text evidence="1">The sequence shown here is derived from an EMBL/GenBank/DDBJ whole genome shotgun (WGS) entry which is preliminary data.</text>
</comment>
<sequence>MKVEVSRTGDFYFDGCYIGRKDKRSIRELLSLNRELEFCPACWKVTSEAVEEAQRYIEGLRMVGG</sequence>
<evidence type="ECO:0000313" key="1">
    <source>
        <dbReference type="EMBL" id="OGM10450.1"/>
    </source>
</evidence>